<keyword evidence="1 3" id="KW-0853">WD repeat</keyword>
<dbReference type="EMBL" id="FR823392">
    <property type="protein sequence ID" value="CBZ55139.1"/>
    <property type="molecule type" value="Genomic_DNA"/>
</dbReference>
<dbReference type="PANTHER" id="PTHR45903:SF1">
    <property type="entry name" value="GLUTAMATE-RICH WD REPEAT-CONTAINING PROTEIN 1"/>
    <property type="match status" value="1"/>
</dbReference>
<dbReference type="InterPro" id="IPR015943">
    <property type="entry name" value="WD40/YVTN_repeat-like_dom_sf"/>
</dbReference>
<dbReference type="eggNOG" id="KOG0302">
    <property type="taxonomic scope" value="Eukaryota"/>
</dbReference>
<dbReference type="InParanoid" id="F0VN43"/>
<reference evidence="7" key="4">
    <citation type="journal article" date="2015" name="PLoS ONE">
        <title>Comprehensive Evaluation of Toxoplasma gondii VEG and Neospora caninum LIV Genomes with Tachyzoite Stage Transcriptome and Proteome Defines Novel Transcript Features.</title>
        <authorList>
            <person name="Ramaprasad A."/>
            <person name="Mourier T."/>
            <person name="Naeem R."/>
            <person name="Malas T.B."/>
            <person name="Moussa E."/>
            <person name="Panigrahi A."/>
            <person name="Vermont S.J."/>
            <person name="Otto T.D."/>
            <person name="Wastling J."/>
            <person name="Pain A."/>
        </authorList>
    </citation>
    <scope>NUCLEOTIDE SEQUENCE</scope>
    <source>
        <strain evidence="7">Liverpool</strain>
    </source>
</reference>
<dbReference type="SUPFAM" id="SSF50978">
    <property type="entry name" value="WD40 repeat-like"/>
    <property type="match status" value="1"/>
</dbReference>
<feature type="compositionally biased region" description="Acidic residues" evidence="4">
    <location>
        <begin position="48"/>
        <end position="69"/>
    </location>
</feature>
<dbReference type="OMA" id="RHWKPNA"/>
<dbReference type="VEuPathDB" id="ToxoDB:NCLIV_055640"/>
<feature type="compositionally biased region" description="Acidic residues" evidence="4">
    <location>
        <begin position="78"/>
        <end position="94"/>
    </location>
</feature>
<dbReference type="GO" id="GO:0005730">
    <property type="term" value="C:nucleolus"/>
    <property type="evidence" value="ECO:0007669"/>
    <property type="project" value="TreeGrafter"/>
</dbReference>
<dbReference type="InterPro" id="IPR022052">
    <property type="entry name" value="Histone-bd_RBBP4-like_N"/>
</dbReference>
<dbReference type="Pfam" id="PF12265">
    <property type="entry name" value="CAF1C_H4-bd"/>
    <property type="match status" value="1"/>
</dbReference>
<dbReference type="PANTHER" id="PTHR45903">
    <property type="entry name" value="GLUTAMATE-RICH WD REPEAT-CONTAINING PROTEIN 1"/>
    <property type="match status" value="1"/>
</dbReference>
<dbReference type="GeneID" id="13446854"/>
<dbReference type="InterPro" id="IPR051972">
    <property type="entry name" value="Glutamate-rich_WD_repeat"/>
</dbReference>
<evidence type="ECO:0000313" key="8">
    <source>
        <dbReference type="Proteomes" id="UP000007494"/>
    </source>
</evidence>
<dbReference type="RefSeq" id="XP_003885167.1">
    <property type="nucleotide sequence ID" value="XM_003885118.1"/>
</dbReference>
<evidence type="ECO:0000256" key="1">
    <source>
        <dbReference type="ARBA" id="ARBA00022574"/>
    </source>
</evidence>
<evidence type="ECO:0000313" key="6">
    <source>
        <dbReference type="EMBL" id="CBZ55139.1"/>
    </source>
</evidence>
<dbReference type="InterPro" id="IPR001680">
    <property type="entry name" value="WD40_rpt"/>
</dbReference>
<feature type="repeat" description="WD" evidence="3">
    <location>
        <begin position="390"/>
        <end position="423"/>
    </location>
</feature>
<name>F0VN43_NEOCL</name>
<feature type="region of interest" description="Disordered" evidence="4">
    <location>
        <begin position="1"/>
        <end position="102"/>
    </location>
</feature>
<feature type="compositionally biased region" description="Acidic residues" evidence="4">
    <location>
        <begin position="195"/>
        <end position="210"/>
    </location>
</feature>
<protein>
    <submittedName>
        <fullName evidence="6">Putative Wd repeat protein</fullName>
    </submittedName>
    <submittedName>
        <fullName evidence="7">Wd repeat protein, putative</fullName>
    </submittedName>
</protein>
<proteinExistence type="predicted"/>
<dbReference type="Proteomes" id="UP000007494">
    <property type="component" value="Chromosome XI"/>
</dbReference>
<dbReference type="OrthoDB" id="2161379at2759"/>
<dbReference type="SMART" id="SM00320">
    <property type="entry name" value="WD40"/>
    <property type="match status" value="5"/>
</dbReference>
<evidence type="ECO:0000256" key="2">
    <source>
        <dbReference type="ARBA" id="ARBA00022737"/>
    </source>
</evidence>
<feature type="compositionally biased region" description="Basic and acidic residues" evidence="4">
    <location>
        <begin position="25"/>
        <end position="47"/>
    </location>
</feature>
<feature type="compositionally biased region" description="Basic and acidic residues" evidence="4">
    <location>
        <begin position="1"/>
        <end position="12"/>
    </location>
</feature>
<dbReference type="Gene3D" id="2.130.10.10">
    <property type="entry name" value="YVTN repeat-like/Quinoprotein amine dehydrogenase"/>
    <property type="match status" value="1"/>
</dbReference>
<evidence type="ECO:0000259" key="5">
    <source>
        <dbReference type="Pfam" id="PF12265"/>
    </source>
</evidence>
<reference evidence="6" key="2">
    <citation type="submission" date="2011-03" db="EMBL/GenBank/DDBJ databases">
        <title>Comparative genomics and transcriptomics of Neospora caninum and Toxoplasma gondii.</title>
        <authorList>
            <person name="Reid A.J."/>
            <person name="Sohal A."/>
            <person name="Harris D."/>
            <person name="Quail M."/>
            <person name="Sanders M."/>
            <person name="Berriman M."/>
            <person name="Wastling J.M."/>
            <person name="Pain A."/>
        </authorList>
    </citation>
    <scope>NUCLEOTIDE SEQUENCE</scope>
    <source>
        <strain evidence="6">Liverpool</strain>
    </source>
</reference>
<dbReference type="AlphaFoldDB" id="F0VN43"/>
<feature type="domain" description="Histone-binding protein RBBP4-like N-terminal" evidence="5">
    <location>
        <begin position="120"/>
        <end position="187"/>
    </location>
</feature>
<evidence type="ECO:0000256" key="3">
    <source>
        <dbReference type="PROSITE-ProRule" id="PRU00221"/>
    </source>
</evidence>
<evidence type="ECO:0000313" key="7">
    <source>
        <dbReference type="EMBL" id="CEL69865.1"/>
    </source>
</evidence>
<dbReference type="PROSITE" id="PS50294">
    <property type="entry name" value="WD_REPEATS_REGION"/>
    <property type="match status" value="2"/>
</dbReference>
<dbReference type="EMBL" id="LN714486">
    <property type="protein sequence ID" value="CEL69865.1"/>
    <property type="molecule type" value="Genomic_DNA"/>
</dbReference>
<organism evidence="6 8">
    <name type="scientific">Neospora caninum (strain Liverpool)</name>
    <dbReference type="NCBI Taxonomy" id="572307"/>
    <lineage>
        <taxon>Eukaryota</taxon>
        <taxon>Sar</taxon>
        <taxon>Alveolata</taxon>
        <taxon>Apicomplexa</taxon>
        <taxon>Conoidasida</taxon>
        <taxon>Coccidia</taxon>
        <taxon>Eucoccidiorida</taxon>
        <taxon>Eimeriorina</taxon>
        <taxon>Sarcocystidae</taxon>
        <taxon>Neospora</taxon>
    </lineage>
</organism>
<feature type="repeat" description="WD" evidence="3">
    <location>
        <begin position="434"/>
        <end position="469"/>
    </location>
</feature>
<dbReference type="InterPro" id="IPR036322">
    <property type="entry name" value="WD40_repeat_dom_sf"/>
</dbReference>
<dbReference type="PROSITE" id="PS50082">
    <property type="entry name" value="WD_REPEATS_2"/>
    <property type="match status" value="2"/>
</dbReference>
<dbReference type="Pfam" id="PF00400">
    <property type="entry name" value="WD40"/>
    <property type="match status" value="2"/>
</dbReference>
<feature type="region of interest" description="Disordered" evidence="4">
    <location>
        <begin position="189"/>
        <end position="216"/>
    </location>
</feature>
<reference evidence="6" key="1">
    <citation type="submission" date="2011-02" db="EMBL/GenBank/DDBJ databases">
        <authorList>
            <person name="Aslett M."/>
        </authorList>
    </citation>
    <scope>NUCLEOTIDE SEQUENCE</scope>
    <source>
        <strain evidence="6">Liverpool</strain>
    </source>
</reference>
<accession>F0VN43</accession>
<dbReference type="GO" id="GO:0042254">
    <property type="term" value="P:ribosome biogenesis"/>
    <property type="evidence" value="ECO:0007669"/>
    <property type="project" value="TreeGrafter"/>
</dbReference>
<keyword evidence="2" id="KW-0677">Repeat</keyword>
<gene>
    <name evidence="7" type="ORF">BN1204_055640</name>
    <name evidence="6" type="ORF">NCLIV_055640</name>
</gene>
<keyword evidence="8" id="KW-1185">Reference proteome</keyword>
<dbReference type="FunCoup" id="F0VN43">
    <property type="interactions" value="367"/>
</dbReference>
<reference evidence="8" key="3">
    <citation type="journal article" date="2012" name="PLoS Pathog.">
        <title>Comparative genomics of the apicomplexan parasites Toxoplasma gondii and Neospora caninum: Coccidia differing in host range and transmission strategy.</title>
        <authorList>
            <person name="Reid A.J."/>
            <person name="Vermont S.J."/>
            <person name="Cotton J.A."/>
            <person name="Harris D."/>
            <person name="Hill-Cawthorne G.A."/>
            <person name="Konen-Waisman S."/>
            <person name="Latham S.M."/>
            <person name="Mourier T."/>
            <person name="Norton R."/>
            <person name="Quail M.A."/>
            <person name="Sanders M."/>
            <person name="Shanmugam D."/>
            <person name="Sohal A."/>
            <person name="Wasmuth J.D."/>
            <person name="Brunk B."/>
            <person name="Grigg M.E."/>
            <person name="Howard J.C."/>
            <person name="Parkinson J."/>
            <person name="Roos D.S."/>
            <person name="Trees A.J."/>
            <person name="Berriman M."/>
            <person name="Pain A."/>
            <person name="Wastling J.M."/>
        </authorList>
    </citation>
    <scope>NUCLEOTIDE SEQUENCE [LARGE SCALE GENOMIC DNA]</scope>
    <source>
        <strain evidence="8">Liverpool</strain>
    </source>
</reference>
<sequence length="537" mass="59181">MGKRTGGDKASPEEELPGASAAPHAQDHQDGRDRKRKTKEGEERREEEGEEGLEFEDPFGDEYDEEDELAAQMKADDSDSDAESEMEDDNDGDTEATGKEDGKVVTRAWRPGIDSLAEGEELDFDPSAYEMLHRATMEWSCLSFDILREPHGVHRTKPPHTAYVVGGTQAETSSGNRLFIMKWSDLHKTNKDARDSDDDSSDDSDDEGSDEDPKLEFRIIAHKGTVNRVRCCPQMNRLVATWSDVGEVNVWDIDKQVKRLDDPGAAGPPPTPQQPPKFTYKDHGVEGYAIDWNPVHTGKLLSGDIEGGVCLWEPQAGGWAVSKIMHASKKKKKGAPARFTGVSEGATVEETQWKLGGSGAGDVFATASNDGGIRIYDTRSSTGAPSLALVHAHASDVNALRWSPVHHDLLLSGDEDGCVKVWDERYGDVPLVVMQWHKKPITSVDWHPTDEATFATSSLDDSVALWDMSVEVDEDAEEREKGGMATEKSDDAKMPEQLMFVHMGQEHISEIKFHPQIPGVVISTACDGFNFFKTCNI</sequence>
<evidence type="ECO:0000256" key="4">
    <source>
        <dbReference type="SAM" id="MobiDB-lite"/>
    </source>
</evidence>